<dbReference type="InterPro" id="IPR003313">
    <property type="entry name" value="AraC-bd"/>
</dbReference>
<protein>
    <submittedName>
        <fullName evidence="5">Helix-turn-helix transcriptional regulator</fullName>
    </submittedName>
</protein>
<dbReference type="Proteomes" id="UP000647491">
    <property type="component" value="Unassembled WGS sequence"/>
</dbReference>
<dbReference type="PANTHER" id="PTHR43280">
    <property type="entry name" value="ARAC-FAMILY TRANSCRIPTIONAL REGULATOR"/>
    <property type="match status" value="1"/>
</dbReference>
<dbReference type="Pfam" id="PF12833">
    <property type="entry name" value="HTH_18"/>
    <property type="match status" value="1"/>
</dbReference>
<evidence type="ECO:0000256" key="2">
    <source>
        <dbReference type="ARBA" id="ARBA00023125"/>
    </source>
</evidence>
<dbReference type="SUPFAM" id="SSF46689">
    <property type="entry name" value="Homeodomain-like"/>
    <property type="match status" value="2"/>
</dbReference>
<evidence type="ECO:0000313" key="6">
    <source>
        <dbReference type="Proteomes" id="UP000647491"/>
    </source>
</evidence>
<organism evidence="5 6">
    <name type="scientific">Enterocloster hominis</name>
    <name type="common">ex Liu et al. 2021</name>
    <dbReference type="NCBI Taxonomy" id="2763663"/>
    <lineage>
        <taxon>Bacteria</taxon>
        <taxon>Bacillati</taxon>
        <taxon>Bacillota</taxon>
        <taxon>Clostridia</taxon>
        <taxon>Lachnospirales</taxon>
        <taxon>Lachnospiraceae</taxon>
        <taxon>Enterocloster</taxon>
    </lineage>
</organism>
<feature type="domain" description="HTH araC/xylS-type" evidence="4">
    <location>
        <begin position="170"/>
        <end position="268"/>
    </location>
</feature>
<dbReference type="PROSITE" id="PS01124">
    <property type="entry name" value="HTH_ARAC_FAMILY_2"/>
    <property type="match status" value="1"/>
</dbReference>
<keyword evidence="3" id="KW-0804">Transcription</keyword>
<evidence type="ECO:0000256" key="1">
    <source>
        <dbReference type="ARBA" id="ARBA00023015"/>
    </source>
</evidence>
<keyword evidence="2" id="KW-0238">DNA-binding</keyword>
<reference evidence="5 6" key="1">
    <citation type="submission" date="2020-08" db="EMBL/GenBank/DDBJ databases">
        <title>Genome public.</title>
        <authorList>
            <person name="Liu C."/>
            <person name="Sun Q."/>
        </authorList>
    </citation>
    <scope>NUCLEOTIDE SEQUENCE [LARGE SCALE GENOMIC DNA]</scope>
    <source>
        <strain evidence="5 6">BX10</strain>
    </source>
</reference>
<dbReference type="InterPro" id="IPR037923">
    <property type="entry name" value="HTH-like"/>
</dbReference>
<dbReference type="PANTHER" id="PTHR43280:SF28">
    <property type="entry name" value="HTH-TYPE TRANSCRIPTIONAL ACTIVATOR RHAS"/>
    <property type="match status" value="1"/>
</dbReference>
<dbReference type="InterPro" id="IPR018060">
    <property type="entry name" value="HTH_AraC"/>
</dbReference>
<evidence type="ECO:0000256" key="3">
    <source>
        <dbReference type="ARBA" id="ARBA00023163"/>
    </source>
</evidence>
<dbReference type="SUPFAM" id="SSF51215">
    <property type="entry name" value="Regulatory protein AraC"/>
    <property type="match status" value="1"/>
</dbReference>
<name>A0ABR7NUJ0_9FIRM</name>
<accession>A0ABR7NUJ0</accession>
<evidence type="ECO:0000313" key="5">
    <source>
        <dbReference type="EMBL" id="MBC8599246.1"/>
    </source>
</evidence>
<comment type="caution">
    <text evidence="5">The sequence shown here is derived from an EMBL/GenBank/DDBJ whole genome shotgun (WGS) entry which is preliminary data.</text>
</comment>
<dbReference type="Pfam" id="PF02311">
    <property type="entry name" value="AraC_binding"/>
    <property type="match status" value="1"/>
</dbReference>
<dbReference type="EMBL" id="JACRTJ010000018">
    <property type="protein sequence ID" value="MBC8599246.1"/>
    <property type="molecule type" value="Genomic_DNA"/>
</dbReference>
<sequence length="270" mass="31566">MDGIFECPFLTGNWGSLSLNLLEAAMFYGDTSWNFPNTRSPFNRIYFMMDGEAYLENEEERVELLPGNVYLVPAECRYSYVCPSTMQKFYIHFTMELLPGVDLFSHLGKVWGLPYEWDFLEDILGAVQKESVGGLLYLKAVFSRLVYDFFEQGAGGDGYLESFRGFYRQRSVLDYLEGHLSAGLRIQELADAMDMPVHQLSRSFQQDTKMGLKEYMSRQLAQRARQMLGHTDMPVWEVAETLGFTDPYYFSRFFKKYEKLSPREYRKLRF</sequence>
<dbReference type="PRINTS" id="PR00032">
    <property type="entry name" value="HTHARAC"/>
</dbReference>
<dbReference type="SMART" id="SM00342">
    <property type="entry name" value="HTH_ARAC"/>
    <property type="match status" value="1"/>
</dbReference>
<proteinExistence type="predicted"/>
<keyword evidence="1" id="KW-0805">Transcription regulation</keyword>
<evidence type="ECO:0000259" key="4">
    <source>
        <dbReference type="PROSITE" id="PS01124"/>
    </source>
</evidence>
<keyword evidence="6" id="KW-1185">Reference proteome</keyword>
<gene>
    <name evidence="5" type="ORF">H8708_08410</name>
</gene>
<dbReference type="InterPro" id="IPR009057">
    <property type="entry name" value="Homeodomain-like_sf"/>
</dbReference>
<dbReference type="Gene3D" id="1.10.10.60">
    <property type="entry name" value="Homeodomain-like"/>
    <property type="match status" value="1"/>
</dbReference>
<dbReference type="RefSeq" id="WP_158357189.1">
    <property type="nucleotide sequence ID" value="NZ_JACRTJ010000018.1"/>
</dbReference>
<dbReference type="InterPro" id="IPR020449">
    <property type="entry name" value="Tscrpt_reg_AraC-type_HTH"/>
</dbReference>